<protein>
    <recommendedName>
        <fullName evidence="5">Secreted protein</fullName>
    </recommendedName>
</protein>
<proteinExistence type="predicted"/>
<evidence type="ECO:0000313" key="4">
    <source>
        <dbReference type="Proteomes" id="UP000299102"/>
    </source>
</evidence>
<dbReference type="EMBL" id="BGZK01004473">
    <property type="protein sequence ID" value="GBP09215.1"/>
    <property type="molecule type" value="Genomic_DNA"/>
</dbReference>
<sequence length="146" mass="16589">MYRAIKHPIITFIFASLETLISSVVDEDTTPISRTYTFHFLRAPPVSAGDRLVFSDFVVRSRRAMPPVTEENIVRCRKSCLYALHYLPLTTRFHANQVHPQEIADSHIHQGVRSVKKPTNADSTSLSEPRSCKELCDPCERSHAHS</sequence>
<keyword evidence="2" id="KW-0732">Signal</keyword>
<feature type="chain" id="PRO_5020029670" description="Secreted protein" evidence="2">
    <location>
        <begin position="24"/>
        <end position="146"/>
    </location>
</feature>
<dbReference type="Proteomes" id="UP000299102">
    <property type="component" value="Unassembled WGS sequence"/>
</dbReference>
<dbReference type="AlphaFoldDB" id="A0A4C1T4W2"/>
<evidence type="ECO:0000256" key="1">
    <source>
        <dbReference type="SAM" id="MobiDB-lite"/>
    </source>
</evidence>
<feature type="signal peptide" evidence="2">
    <location>
        <begin position="1"/>
        <end position="23"/>
    </location>
</feature>
<reference evidence="3 4" key="1">
    <citation type="journal article" date="2019" name="Commun. Biol.">
        <title>The bagworm genome reveals a unique fibroin gene that provides high tensile strength.</title>
        <authorList>
            <person name="Kono N."/>
            <person name="Nakamura H."/>
            <person name="Ohtoshi R."/>
            <person name="Tomita M."/>
            <person name="Numata K."/>
            <person name="Arakawa K."/>
        </authorList>
    </citation>
    <scope>NUCLEOTIDE SEQUENCE [LARGE SCALE GENOMIC DNA]</scope>
</reference>
<feature type="region of interest" description="Disordered" evidence="1">
    <location>
        <begin position="107"/>
        <end position="131"/>
    </location>
</feature>
<accession>A0A4C1T4W2</accession>
<evidence type="ECO:0000256" key="2">
    <source>
        <dbReference type="SAM" id="SignalP"/>
    </source>
</evidence>
<comment type="caution">
    <text evidence="3">The sequence shown here is derived from an EMBL/GenBank/DDBJ whole genome shotgun (WGS) entry which is preliminary data.</text>
</comment>
<evidence type="ECO:0000313" key="3">
    <source>
        <dbReference type="EMBL" id="GBP09215.1"/>
    </source>
</evidence>
<gene>
    <name evidence="3" type="ORF">EVAR_62531_1</name>
</gene>
<keyword evidence="4" id="KW-1185">Reference proteome</keyword>
<name>A0A4C1T4W2_EUMVA</name>
<organism evidence="3 4">
    <name type="scientific">Eumeta variegata</name>
    <name type="common">Bagworm moth</name>
    <name type="synonym">Eumeta japonica</name>
    <dbReference type="NCBI Taxonomy" id="151549"/>
    <lineage>
        <taxon>Eukaryota</taxon>
        <taxon>Metazoa</taxon>
        <taxon>Ecdysozoa</taxon>
        <taxon>Arthropoda</taxon>
        <taxon>Hexapoda</taxon>
        <taxon>Insecta</taxon>
        <taxon>Pterygota</taxon>
        <taxon>Neoptera</taxon>
        <taxon>Endopterygota</taxon>
        <taxon>Lepidoptera</taxon>
        <taxon>Glossata</taxon>
        <taxon>Ditrysia</taxon>
        <taxon>Tineoidea</taxon>
        <taxon>Psychidae</taxon>
        <taxon>Oiketicinae</taxon>
        <taxon>Eumeta</taxon>
    </lineage>
</organism>
<evidence type="ECO:0008006" key="5">
    <source>
        <dbReference type="Google" id="ProtNLM"/>
    </source>
</evidence>